<keyword evidence="5 7" id="KW-1133">Transmembrane helix</keyword>
<dbReference type="RefSeq" id="WP_345466333.1">
    <property type="nucleotide sequence ID" value="NZ_BAABRP010000013.1"/>
</dbReference>
<comment type="caution">
    <text evidence="9">The sequence shown here is derived from an EMBL/GenBank/DDBJ whole genome shotgun (WGS) entry which is preliminary data.</text>
</comment>
<keyword evidence="4 7" id="KW-0812">Transmembrane</keyword>
<dbReference type="PANTHER" id="PTHR30576">
    <property type="entry name" value="COLANIC BIOSYNTHESIS UDP-GLUCOSE LIPID CARRIER TRANSFERASE"/>
    <property type="match status" value="1"/>
</dbReference>
<evidence type="ECO:0000256" key="2">
    <source>
        <dbReference type="ARBA" id="ARBA00006464"/>
    </source>
</evidence>
<comment type="subcellular location">
    <subcellularLocation>
        <location evidence="1">Membrane</location>
        <topology evidence="1">Multi-pass membrane protein</topology>
    </subcellularLocation>
</comment>
<dbReference type="Pfam" id="PF02397">
    <property type="entry name" value="Bac_transf"/>
    <property type="match status" value="1"/>
</dbReference>
<gene>
    <name evidence="9" type="ORF">Dcar01_02823</name>
</gene>
<evidence type="ECO:0000256" key="1">
    <source>
        <dbReference type="ARBA" id="ARBA00004141"/>
    </source>
</evidence>
<dbReference type="NCBIfam" id="TIGR03022">
    <property type="entry name" value="WbaP_sugtrans"/>
    <property type="match status" value="1"/>
</dbReference>
<dbReference type="SUPFAM" id="SSF51735">
    <property type="entry name" value="NAD(P)-binding Rossmann-fold domains"/>
    <property type="match status" value="1"/>
</dbReference>
<feature type="transmembrane region" description="Helical" evidence="7">
    <location>
        <begin position="293"/>
        <end position="314"/>
    </location>
</feature>
<dbReference type="Pfam" id="PF13727">
    <property type="entry name" value="CoA_binding_3"/>
    <property type="match status" value="1"/>
</dbReference>
<evidence type="ECO:0000256" key="5">
    <source>
        <dbReference type="ARBA" id="ARBA00022989"/>
    </source>
</evidence>
<comment type="similarity">
    <text evidence="2">Belongs to the bacterial sugar transferase family.</text>
</comment>
<evidence type="ECO:0000256" key="6">
    <source>
        <dbReference type="ARBA" id="ARBA00023136"/>
    </source>
</evidence>
<dbReference type="EMBL" id="BAABRP010000013">
    <property type="protein sequence ID" value="GAA5514072.1"/>
    <property type="molecule type" value="Genomic_DNA"/>
</dbReference>
<dbReference type="Proteomes" id="UP001401887">
    <property type="component" value="Unassembled WGS sequence"/>
</dbReference>
<evidence type="ECO:0000256" key="7">
    <source>
        <dbReference type="SAM" id="Phobius"/>
    </source>
</evidence>
<keyword evidence="6 7" id="KW-0472">Membrane</keyword>
<proteinExistence type="inferred from homology"/>
<dbReference type="Gene3D" id="3.40.50.720">
    <property type="entry name" value="NAD(P)-binding Rossmann-like Domain"/>
    <property type="match status" value="1"/>
</dbReference>
<protein>
    <recommendedName>
        <fullName evidence="8">Bacterial sugar transferase domain-containing protein</fullName>
    </recommendedName>
</protein>
<dbReference type="InterPro" id="IPR017472">
    <property type="entry name" value="Undecaprenyl-P_galact_Ptfrase"/>
</dbReference>
<evidence type="ECO:0000313" key="10">
    <source>
        <dbReference type="Proteomes" id="UP001401887"/>
    </source>
</evidence>
<feature type="transmembrane region" description="Helical" evidence="7">
    <location>
        <begin position="63"/>
        <end position="82"/>
    </location>
</feature>
<dbReference type="InterPro" id="IPR003362">
    <property type="entry name" value="Bact_transf"/>
</dbReference>
<reference evidence="9 10" key="1">
    <citation type="submission" date="2024-02" db="EMBL/GenBank/DDBJ databases">
        <title>Deinococcus carri NBRC 110142.</title>
        <authorList>
            <person name="Ichikawa N."/>
            <person name="Katano-Makiyama Y."/>
            <person name="Hidaka K."/>
        </authorList>
    </citation>
    <scope>NUCLEOTIDE SEQUENCE [LARGE SCALE GENOMIC DNA]</scope>
    <source>
        <strain evidence="9 10">NBRC 110142</strain>
    </source>
</reference>
<keyword evidence="3" id="KW-0808">Transferase</keyword>
<name>A0ABP9WCX3_9DEIO</name>
<accession>A0ABP9WCX3</accession>
<dbReference type="InterPro" id="IPR017475">
    <property type="entry name" value="EPS_sugar_tfrase"/>
</dbReference>
<dbReference type="NCBIfam" id="TIGR03025">
    <property type="entry name" value="EPS_sugtrans"/>
    <property type="match status" value="1"/>
</dbReference>
<evidence type="ECO:0000313" key="9">
    <source>
        <dbReference type="EMBL" id="GAA5514072.1"/>
    </source>
</evidence>
<evidence type="ECO:0000256" key="3">
    <source>
        <dbReference type="ARBA" id="ARBA00022679"/>
    </source>
</evidence>
<feature type="transmembrane region" description="Helical" evidence="7">
    <location>
        <begin position="35"/>
        <end position="56"/>
    </location>
</feature>
<dbReference type="PANTHER" id="PTHR30576:SF10">
    <property type="entry name" value="SLL5057 PROTEIN"/>
    <property type="match status" value="1"/>
</dbReference>
<feature type="domain" description="Bacterial sugar transferase" evidence="8">
    <location>
        <begin position="288"/>
        <end position="479"/>
    </location>
</feature>
<keyword evidence="10" id="KW-1185">Reference proteome</keyword>
<evidence type="ECO:0000256" key="4">
    <source>
        <dbReference type="ARBA" id="ARBA00022692"/>
    </source>
</evidence>
<sequence length="485" mass="53692">MGLRLSSETAGAPSAPTGPGVRLAPLRLSALPQSLALVLGDIFSALLAYVLTFLLLRFLSRPPLLLESTLIWLVLWLLWRAYQGLYPGYGRSPQTELRLHVVGTVQVAGAQLAASFAINRFVPSVTGVMLEWVLILVLALLVRYGVRALLIRLGQYGRNISVIGAGRTAALNIAHLRANPAYGLNPVVAYDDNPALQGIMVEGVPVAGPIEQALLHPTTEQALISIPGARAETQQRVINSVYAAFPITWVVPDLFGVPNQALQPHNIGSVASLEIKNNLRSVRARAVKRTLDFILSLVGLLLMAPLLLIIAILIRLDSPGPVFYKAPRLGRDLVLFSCYKFRSMYQNAEERLQHLLEADPQLRVEYDTYHKLKDDPRVTRVGGILRKFSLDELPQVFNVLLGDMSLVGPRPYLPREQEKMGTMVHFIAQVRPGMTGYWQVSGRNSSTFGERLVMDRFYITNWTPWLDIVILLQTVRVVLMGKGAY</sequence>
<evidence type="ECO:0000259" key="8">
    <source>
        <dbReference type="Pfam" id="PF02397"/>
    </source>
</evidence>
<dbReference type="InterPro" id="IPR036291">
    <property type="entry name" value="NAD(P)-bd_dom_sf"/>
</dbReference>
<feature type="transmembrane region" description="Helical" evidence="7">
    <location>
        <begin position="121"/>
        <end position="142"/>
    </location>
</feature>
<organism evidence="9 10">
    <name type="scientific">Deinococcus carri</name>
    <dbReference type="NCBI Taxonomy" id="1211323"/>
    <lineage>
        <taxon>Bacteria</taxon>
        <taxon>Thermotogati</taxon>
        <taxon>Deinococcota</taxon>
        <taxon>Deinococci</taxon>
        <taxon>Deinococcales</taxon>
        <taxon>Deinococcaceae</taxon>
        <taxon>Deinococcus</taxon>
    </lineage>
</organism>